<dbReference type="FunFam" id="3.20.20.190:FF:000050">
    <property type="entry name" value="Glycerophosphoryl diester phosphodiesterase"/>
    <property type="match status" value="1"/>
</dbReference>
<feature type="region of interest" description="Disordered" evidence="7">
    <location>
        <begin position="56"/>
        <end position="77"/>
    </location>
</feature>
<dbReference type="EMBL" id="CP045096">
    <property type="protein sequence ID" value="QFQ96034.1"/>
    <property type="molecule type" value="Genomic_DNA"/>
</dbReference>
<evidence type="ECO:0000256" key="6">
    <source>
        <dbReference type="ARBA" id="ARBA00047512"/>
    </source>
</evidence>
<evidence type="ECO:0000313" key="9">
    <source>
        <dbReference type="EMBL" id="QFQ96034.1"/>
    </source>
</evidence>
<comment type="similarity">
    <text evidence="1">Belongs to the glycerophosphoryl diester phosphodiesterase family.</text>
</comment>
<evidence type="ECO:0000256" key="3">
    <source>
        <dbReference type="ARBA" id="ARBA00022729"/>
    </source>
</evidence>
<name>A0A5P8JZ23_9ACTN</name>
<accession>A0A5P8JZ23</accession>
<keyword evidence="10" id="KW-1185">Reference proteome</keyword>
<feature type="compositionally biased region" description="Basic and acidic residues" evidence="7">
    <location>
        <begin position="56"/>
        <end position="68"/>
    </location>
</feature>
<evidence type="ECO:0000256" key="1">
    <source>
        <dbReference type="ARBA" id="ARBA00007277"/>
    </source>
</evidence>
<feature type="domain" description="GP-PDE" evidence="8">
    <location>
        <begin position="82"/>
        <end position="408"/>
    </location>
</feature>
<dbReference type="GO" id="GO:0008889">
    <property type="term" value="F:glycerophosphodiester phosphodiesterase activity"/>
    <property type="evidence" value="ECO:0007669"/>
    <property type="project" value="UniProtKB-EC"/>
</dbReference>
<evidence type="ECO:0000256" key="7">
    <source>
        <dbReference type="SAM" id="MobiDB-lite"/>
    </source>
</evidence>
<keyword evidence="3" id="KW-0732">Signal</keyword>
<keyword evidence="5" id="KW-0378">Hydrolase</keyword>
<dbReference type="PROSITE" id="PS51704">
    <property type="entry name" value="GP_PDE"/>
    <property type="match status" value="1"/>
</dbReference>
<gene>
    <name evidence="9" type="ORF">F9278_07340</name>
</gene>
<feature type="region of interest" description="Disordered" evidence="7">
    <location>
        <begin position="1"/>
        <end position="30"/>
    </location>
</feature>
<dbReference type="PANTHER" id="PTHR43620">
    <property type="entry name" value="GLYCEROPHOSPHORYL DIESTER PHOSPHODIESTERASE"/>
    <property type="match status" value="1"/>
</dbReference>
<proteinExistence type="inferred from homology"/>
<keyword evidence="4" id="KW-0319">Glycerol metabolism</keyword>
<evidence type="ECO:0000256" key="4">
    <source>
        <dbReference type="ARBA" id="ARBA00022798"/>
    </source>
</evidence>
<dbReference type="SUPFAM" id="SSF51695">
    <property type="entry name" value="PLC-like phosphodiesterases"/>
    <property type="match status" value="1"/>
</dbReference>
<evidence type="ECO:0000313" key="10">
    <source>
        <dbReference type="Proteomes" id="UP000327294"/>
    </source>
</evidence>
<dbReference type="InterPro" id="IPR030395">
    <property type="entry name" value="GP_PDE_dom"/>
</dbReference>
<dbReference type="InterPro" id="IPR017946">
    <property type="entry name" value="PLC-like_Pdiesterase_TIM-brl"/>
</dbReference>
<dbReference type="PANTHER" id="PTHR43620:SF7">
    <property type="entry name" value="GLYCEROPHOSPHODIESTER PHOSPHODIESTERASE GDPD5-RELATED"/>
    <property type="match status" value="1"/>
</dbReference>
<dbReference type="GO" id="GO:0006629">
    <property type="term" value="P:lipid metabolic process"/>
    <property type="evidence" value="ECO:0007669"/>
    <property type="project" value="InterPro"/>
</dbReference>
<dbReference type="Pfam" id="PF03009">
    <property type="entry name" value="GDPD"/>
    <property type="match status" value="1"/>
</dbReference>
<dbReference type="CDD" id="cd08602">
    <property type="entry name" value="GDPD_ScGlpQ1_like"/>
    <property type="match status" value="1"/>
</dbReference>
<evidence type="ECO:0000256" key="2">
    <source>
        <dbReference type="ARBA" id="ARBA00012247"/>
    </source>
</evidence>
<dbReference type="KEGG" id="sphv:F9278_07340"/>
<comment type="catalytic activity">
    <reaction evidence="6">
        <text>a sn-glycero-3-phosphodiester + H2O = an alcohol + sn-glycerol 3-phosphate + H(+)</text>
        <dbReference type="Rhea" id="RHEA:12969"/>
        <dbReference type="ChEBI" id="CHEBI:15377"/>
        <dbReference type="ChEBI" id="CHEBI:15378"/>
        <dbReference type="ChEBI" id="CHEBI:30879"/>
        <dbReference type="ChEBI" id="CHEBI:57597"/>
        <dbReference type="ChEBI" id="CHEBI:83408"/>
        <dbReference type="EC" id="3.1.4.46"/>
    </reaction>
</comment>
<reference evidence="9 10" key="1">
    <citation type="submission" date="2019-10" db="EMBL/GenBank/DDBJ databases">
        <title>Streptomyces sp. strain GY16 isolated from leaves of Broussonetia papyrifera.</title>
        <authorList>
            <person name="Mo P."/>
        </authorList>
    </citation>
    <scope>NUCLEOTIDE SEQUENCE [LARGE SCALE GENOMIC DNA]</scope>
    <source>
        <strain evidence="9 10">GY16</strain>
    </source>
</reference>
<dbReference type="AlphaFoldDB" id="A0A5P8JZ23"/>
<dbReference type="Proteomes" id="UP000327294">
    <property type="component" value="Chromosome"/>
</dbReference>
<dbReference type="Gene3D" id="3.20.20.190">
    <property type="entry name" value="Phosphatidylinositol (PI) phosphodiesterase"/>
    <property type="match status" value="1"/>
</dbReference>
<dbReference type="GO" id="GO:0042597">
    <property type="term" value="C:periplasmic space"/>
    <property type="evidence" value="ECO:0007669"/>
    <property type="project" value="TreeGrafter"/>
</dbReference>
<sequence length="414" mass="45012">MQGITVEEPFMGTQGSRQSQDSDEQGRGAGRRALLGAAVLGAGGAVLGLPATARADETEAGAKPDTKTAGHSGGGYRGLPVPTIIAHRGASGYRPEHTLGSYQLALDLGAHVIEQDLVPTKDGHLVCRHENDITGTTDVAAHPEFTGRKTTKVVDGVTYTGWFTEDFTLAELKTLRAKERIPGNRQENTLYDGRWEIPSFEEVLRWADKEGRKRGRRIWLHVETKHPTYFRKLGLGLEEPLAKLLRKYDRHKKNSPVFLQSFEPGSIQRLNRLVDSPLVVLLSGAATRPWDFVEAGDPRTVADLVKPAGLAWIASYANGIGPTLDLIIPRDSAGNLTTPTTLVADAHAKGLILHPYTMRNENTFLPANFRKGTDPNAYGDAFGAFKVYFDTGIDGIFTDNPDTGLLAHAVFVNG</sequence>
<protein>
    <recommendedName>
        <fullName evidence="2">glycerophosphodiester phosphodiesterase</fullName>
        <ecNumber evidence="2">3.1.4.46</ecNumber>
    </recommendedName>
</protein>
<evidence type="ECO:0000256" key="5">
    <source>
        <dbReference type="ARBA" id="ARBA00022801"/>
    </source>
</evidence>
<organism evidence="9 10">
    <name type="scientific">Streptomyces phaeolivaceus</name>
    <dbReference type="NCBI Taxonomy" id="2653200"/>
    <lineage>
        <taxon>Bacteria</taxon>
        <taxon>Bacillati</taxon>
        <taxon>Actinomycetota</taxon>
        <taxon>Actinomycetes</taxon>
        <taxon>Kitasatosporales</taxon>
        <taxon>Streptomycetaceae</taxon>
        <taxon>Streptomyces</taxon>
    </lineage>
</organism>
<dbReference type="EC" id="3.1.4.46" evidence="2"/>
<dbReference type="PROSITE" id="PS51318">
    <property type="entry name" value="TAT"/>
    <property type="match status" value="1"/>
</dbReference>
<evidence type="ECO:0000259" key="8">
    <source>
        <dbReference type="PROSITE" id="PS51704"/>
    </source>
</evidence>
<dbReference type="GO" id="GO:0006071">
    <property type="term" value="P:glycerol metabolic process"/>
    <property type="evidence" value="ECO:0007669"/>
    <property type="project" value="UniProtKB-KW"/>
</dbReference>
<dbReference type="InterPro" id="IPR006311">
    <property type="entry name" value="TAT_signal"/>
</dbReference>